<keyword evidence="2" id="KW-0902">Two-component regulatory system</keyword>
<dbReference type="InterPro" id="IPR001789">
    <property type="entry name" value="Sig_transdc_resp-reg_receiver"/>
</dbReference>
<evidence type="ECO:0000259" key="10">
    <source>
        <dbReference type="PROSITE" id="PS51755"/>
    </source>
</evidence>
<dbReference type="PANTHER" id="PTHR48111:SF1">
    <property type="entry name" value="TWO-COMPONENT RESPONSE REGULATOR ORR33"/>
    <property type="match status" value="1"/>
</dbReference>
<dbReference type="InterPro" id="IPR036388">
    <property type="entry name" value="WH-like_DNA-bd_sf"/>
</dbReference>
<keyword evidence="3" id="KW-0805">Transcription regulation</keyword>
<name>A0ABP8YBD1_9MICO</name>
<evidence type="ECO:0000256" key="5">
    <source>
        <dbReference type="ARBA" id="ARBA00023163"/>
    </source>
</evidence>
<dbReference type="Pfam" id="PF00486">
    <property type="entry name" value="Trans_reg_C"/>
    <property type="match status" value="1"/>
</dbReference>
<keyword evidence="12" id="KW-1185">Reference proteome</keyword>
<dbReference type="PROSITE" id="PS50110">
    <property type="entry name" value="RESPONSE_REGULATORY"/>
    <property type="match status" value="1"/>
</dbReference>
<dbReference type="InterPro" id="IPR039420">
    <property type="entry name" value="WalR-like"/>
</dbReference>
<reference evidence="12" key="1">
    <citation type="journal article" date="2019" name="Int. J. Syst. Evol. Microbiol.">
        <title>The Global Catalogue of Microorganisms (GCM) 10K type strain sequencing project: providing services to taxonomists for standard genome sequencing and annotation.</title>
        <authorList>
            <consortium name="The Broad Institute Genomics Platform"/>
            <consortium name="The Broad Institute Genome Sequencing Center for Infectious Disease"/>
            <person name="Wu L."/>
            <person name="Ma J."/>
        </authorList>
    </citation>
    <scope>NUCLEOTIDE SEQUENCE [LARGE SCALE GENOMIC DNA]</scope>
    <source>
        <strain evidence="12">JCM 18961</strain>
    </source>
</reference>
<evidence type="ECO:0000256" key="1">
    <source>
        <dbReference type="ARBA" id="ARBA00022553"/>
    </source>
</evidence>
<dbReference type="InterPro" id="IPR016032">
    <property type="entry name" value="Sig_transdc_resp-reg_C-effctor"/>
</dbReference>
<dbReference type="SUPFAM" id="SSF46894">
    <property type="entry name" value="C-terminal effector domain of the bipartite response regulators"/>
    <property type="match status" value="1"/>
</dbReference>
<protein>
    <submittedName>
        <fullName evidence="11">Response regulator transcription factor</fullName>
    </submittedName>
</protein>
<evidence type="ECO:0000256" key="2">
    <source>
        <dbReference type="ARBA" id="ARBA00023012"/>
    </source>
</evidence>
<evidence type="ECO:0000256" key="6">
    <source>
        <dbReference type="PROSITE-ProRule" id="PRU00169"/>
    </source>
</evidence>
<keyword evidence="4 7" id="KW-0238">DNA-binding</keyword>
<organism evidence="11 12">
    <name type="scientific">Pedococcus ginsenosidimutans</name>
    <dbReference type="NCBI Taxonomy" id="490570"/>
    <lineage>
        <taxon>Bacteria</taxon>
        <taxon>Bacillati</taxon>
        <taxon>Actinomycetota</taxon>
        <taxon>Actinomycetes</taxon>
        <taxon>Micrococcales</taxon>
        <taxon>Intrasporangiaceae</taxon>
        <taxon>Pedococcus</taxon>
    </lineage>
</organism>
<evidence type="ECO:0000313" key="12">
    <source>
        <dbReference type="Proteomes" id="UP001500556"/>
    </source>
</evidence>
<proteinExistence type="predicted"/>
<accession>A0ABP8YBD1</accession>
<keyword evidence="5" id="KW-0804">Transcription</keyword>
<comment type="caution">
    <text evidence="11">The sequence shown here is derived from an EMBL/GenBank/DDBJ whole genome shotgun (WGS) entry which is preliminary data.</text>
</comment>
<feature type="region of interest" description="Disordered" evidence="8">
    <location>
        <begin position="1"/>
        <end position="21"/>
    </location>
</feature>
<gene>
    <name evidence="11" type="ORF">GCM10025782_22690</name>
</gene>
<dbReference type="Proteomes" id="UP001500556">
    <property type="component" value="Unassembled WGS sequence"/>
</dbReference>
<evidence type="ECO:0000256" key="3">
    <source>
        <dbReference type="ARBA" id="ARBA00023015"/>
    </source>
</evidence>
<dbReference type="Gene3D" id="3.40.50.2300">
    <property type="match status" value="1"/>
</dbReference>
<dbReference type="InterPro" id="IPR011006">
    <property type="entry name" value="CheY-like_superfamily"/>
</dbReference>
<dbReference type="PANTHER" id="PTHR48111">
    <property type="entry name" value="REGULATOR OF RPOS"/>
    <property type="match status" value="1"/>
</dbReference>
<dbReference type="PROSITE" id="PS51755">
    <property type="entry name" value="OMPR_PHOB"/>
    <property type="match status" value="1"/>
</dbReference>
<dbReference type="CDD" id="cd00383">
    <property type="entry name" value="trans_reg_C"/>
    <property type="match status" value="1"/>
</dbReference>
<keyword evidence="1 6" id="KW-0597">Phosphoprotein</keyword>
<evidence type="ECO:0000313" key="11">
    <source>
        <dbReference type="EMBL" id="GAA4724150.1"/>
    </source>
</evidence>
<feature type="DNA-binding region" description="OmpR/PhoB-type" evidence="7">
    <location>
        <begin position="151"/>
        <end position="244"/>
    </location>
</feature>
<feature type="domain" description="Response regulatory" evidence="9">
    <location>
        <begin position="30"/>
        <end position="144"/>
    </location>
</feature>
<dbReference type="EMBL" id="BAABLO010000011">
    <property type="protein sequence ID" value="GAA4724150.1"/>
    <property type="molecule type" value="Genomic_DNA"/>
</dbReference>
<dbReference type="Gene3D" id="6.10.250.690">
    <property type="match status" value="1"/>
</dbReference>
<dbReference type="SMART" id="SM00448">
    <property type="entry name" value="REC"/>
    <property type="match status" value="1"/>
</dbReference>
<evidence type="ECO:0000259" key="9">
    <source>
        <dbReference type="PROSITE" id="PS50110"/>
    </source>
</evidence>
<evidence type="ECO:0000256" key="7">
    <source>
        <dbReference type="PROSITE-ProRule" id="PRU01091"/>
    </source>
</evidence>
<feature type="compositionally biased region" description="Basic and acidic residues" evidence="8">
    <location>
        <begin position="1"/>
        <end position="11"/>
    </location>
</feature>
<evidence type="ECO:0000256" key="8">
    <source>
        <dbReference type="SAM" id="MobiDB-lite"/>
    </source>
</evidence>
<dbReference type="Pfam" id="PF00072">
    <property type="entry name" value="Response_reg"/>
    <property type="match status" value="1"/>
</dbReference>
<evidence type="ECO:0000256" key="4">
    <source>
        <dbReference type="ARBA" id="ARBA00023125"/>
    </source>
</evidence>
<feature type="modified residue" description="4-aspartylphosphate" evidence="6">
    <location>
        <position position="79"/>
    </location>
</feature>
<dbReference type="InterPro" id="IPR001867">
    <property type="entry name" value="OmpR/PhoB-type_DNA-bd"/>
</dbReference>
<dbReference type="Gene3D" id="1.10.10.10">
    <property type="entry name" value="Winged helix-like DNA-binding domain superfamily/Winged helix DNA-binding domain"/>
    <property type="match status" value="1"/>
</dbReference>
<dbReference type="SMART" id="SM00862">
    <property type="entry name" value="Trans_reg_C"/>
    <property type="match status" value="1"/>
</dbReference>
<feature type="domain" description="OmpR/PhoB-type" evidence="10">
    <location>
        <begin position="151"/>
        <end position="244"/>
    </location>
</feature>
<dbReference type="SUPFAM" id="SSF52172">
    <property type="entry name" value="CheY-like"/>
    <property type="match status" value="1"/>
</dbReference>
<sequence length="246" mass="26546">MPDGTGDRTADRATPAAGMLGDMAEPEPIPLLLVEDDRELSQLLVRLFSGEGYLVHAVRDLQAGLHAAMSRTIAVMVVDRRLPDGDGVDLIRRVRTSGVVTPALVLTAHGSVEDRVEGLDGGADDYLVKPFDSSELLARVRSLLRRHLESATVVPLGDGAVDIDAHEVRLPDGSRVELSPAETAFLAQLARRPARVFSRDELRDSLAPGTRSLSLVDTYVYSIRRKLGHAAIRTVRGVGYRAGELG</sequence>